<name>A0A0B7N742_9FUNG</name>
<proteinExistence type="predicted"/>
<dbReference type="OrthoDB" id="2263743at2759"/>
<gene>
    <name evidence="1" type="primary">PARPA_05050.1 scaffold 16172</name>
</gene>
<organism evidence="1 2">
    <name type="scientific">Parasitella parasitica</name>
    <dbReference type="NCBI Taxonomy" id="35722"/>
    <lineage>
        <taxon>Eukaryota</taxon>
        <taxon>Fungi</taxon>
        <taxon>Fungi incertae sedis</taxon>
        <taxon>Mucoromycota</taxon>
        <taxon>Mucoromycotina</taxon>
        <taxon>Mucoromycetes</taxon>
        <taxon>Mucorales</taxon>
        <taxon>Mucorineae</taxon>
        <taxon>Mucoraceae</taxon>
        <taxon>Parasitella</taxon>
    </lineage>
</organism>
<dbReference type="AlphaFoldDB" id="A0A0B7N742"/>
<dbReference type="EMBL" id="LN725854">
    <property type="protein sequence ID" value="CEP11233.1"/>
    <property type="molecule type" value="Genomic_DNA"/>
</dbReference>
<dbReference type="Proteomes" id="UP000054107">
    <property type="component" value="Unassembled WGS sequence"/>
</dbReference>
<evidence type="ECO:0000313" key="2">
    <source>
        <dbReference type="Proteomes" id="UP000054107"/>
    </source>
</evidence>
<accession>A0A0B7N742</accession>
<evidence type="ECO:0000313" key="1">
    <source>
        <dbReference type="EMBL" id="CEP11233.1"/>
    </source>
</evidence>
<keyword evidence="2" id="KW-1185">Reference proteome</keyword>
<protein>
    <submittedName>
        <fullName evidence="1">Uncharacterized protein</fullName>
    </submittedName>
</protein>
<sequence>MICRATRKRHFYYGYGCDGLEEENERLLGTCLKKTSTYYQWNRTPPPCSSTPFPASSETKLSWEQRRSDLLKKYAPPPSSRQQSQEDIV</sequence>
<reference evidence="1 2" key="1">
    <citation type="submission" date="2014-09" db="EMBL/GenBank/DDBJ databases">
        <authorList>
            <person name="Ellenberger Sabrina"/>
        </authorList>
    </citation>
    <scope>NUCLEOTIDE SEQUENCE [LARGE SCALE GENOMIC DNA]</scope>
    <source>
        <strain evidence="1 2">CBS 412.66</strain>
    </source>
</reference>